<organism evidence="1">
    <name type="scientific">bioreactor metagenome</name>
    <dbReference type="NCBI Taxonomy" id="1076179"/>
    <lineage>
        <taxon>unclassified sequences</taxon>
        <taxon>metagenomes</taxon>
        <taxon>ecological metagenomes</taxon>
    </lineage>
</organism>
<evidence type="ECO:0000313" key="1">
    <source>
        <dbReference type="EMBL" id="MPM67490.1"/>
    </source>
</evidence>
<dbReference type="SUPFAM" id="SSF50969">
    <property type="entry name" value="YVTN repeat-like/Quinoprotein amine dehydrogenase"/>
    <property type="match status" value="1"/>
</dbReference>
<sequence length="479" mass="54301">MDAYDNPVQLEPQNLGSIILNVEEFGLLSINVQSINWGMPKASVRETLVDFDLLRDRKELRIENFADGILFYKLTKKPSWLEVSKSSWDSDNIKTGDVNYLEPNRYNTLFLIPDADELSPGVHEGEIVFETSDPEHPLLKINVKIRERTYENPETMIPIEGEVVDAEFDKTTNTAVFITRNPAKLVAFNADTGMKKEKLLDKNPYCVGLSAESNTILLGESGQMKFIDLSTFTVKEKVVLPYIVVDIVDGENGHYYYSNKEGEIYSFNLSSKEVKKQSIADSFGYGIKADILLKVGNKSQLALTGSFVSPNGFYLIDAAVPDDLKLVHYWHESFGKKLLTSEDCKYLFSFTSSIYKFPDENTGNTIHLLGELSLQSHTGITWMHHSALTSSVWISYSPYDPSQSWFKEVIAEYDDKTFDLKRTIALNEYVATYNGTKDYYHTSARYFFSTKAGNKLFLIKNIDVASPPADTWHIEIIDV</sequence>
<gene>
    <name evidence="1" type="ORF">SDC9_114413</name>
</gene>
<dbReference type="EMBL" id="VSSQ01021723">
    <property type="protein sequence ID" value="MPM67490.1"/>
    <property type="molecule type" value="Genomic_DNA"/>
</dbReference>
<reference evidence="1" key="1">
    <citation type="submission" date="2019-08" db="EMBL/GenBank/DDBJ databases">
        <authorList>
            <person name="Kucharzyk K."/>
            <person name="Murdoch R.W."/>
            <person name="Higgins S."/>
            <person name="Loffler F."/>
        </authorList>
    </citation>
    <scope>NUCLEOTIDE SEQUENCE</scope>
</reference>
<comment type="caution">
    <text evidence="1">The sequence shown here is derived from an EMBL/GenBank/DDBJ whole genome shotgun (WGS) entry which is preliminary data.</text>
</comment>
<name>A0A645BPW4_9ZZZZ</name>
<proteinExistence type="predicted"/>
<dbReference type="InterPro" id="IPR011044">
    <property type="entry name" value="Quino_amine_DH_bsu"/>
</dbReference>
<accession>A0A645BPW4</accession>
<dbReference type="AlphaFoldDB" id="A0A645BPW4"/>
<protein>
    <recommendedName>
        <fullName evidence="2">BACON domain-containing protein</fullName>
    </recommendedName>
</protein>
<evidence type="ECO:0008006" key="2">
    <source>
        <dbReference type="Google" id="ProtNLM"/>
    </source>
</evidence>